<evidence type="ECO:0000313" key="3">
    <source>
        <dbReference type="Proteomes" id="UP000219020"/>
    </source>
</evidence>
<protein>
    <submittedName>
        <fullName evidence="2">Mobile element protein</fullName>
    </submittedName>
</protein>
<comment type="caution">
    <text evidence="2">The sequence shown here is derived from an EMBL/GenBank/DDBJ whole genome shotgun (WGS) entry which is preliminary data.</text>
</comment>
<reference evidence="3" key="1">
    <citation type="submission" date="2017-04" db="EMBL/GenBank/DDBJ databases">
        <title>Genome evolution of the luminous symbionts of deep sea anglerfish.</title>
        <authorList>
            <person name="Hendry T.A."/>
        </authorList>
    </citation>
    <scope>NUCLEOTIDE SEQUENCE [LARGE SCALE GENOMIC DNA]</scope>
</reference>
<accession>A0A2A5SZ92</accession>
<organism evidence="2 3">
    <name type="scientific">Candidatus Enterovibrio escicola</name>
    <dbReference type="NCBI Taxonomy" id="1927127"/>
    <lineage>
        <taxon>Bacteria</taxon>
        <taxon>Pseudomonadati</taxon>
        <taxon>Pseudomonadota</taxon>
        <taxon>Gammaproteobacteria</taxon>
        <taxon>Vibrionales</taxon>
        <taxon>Vibrionaceae</taxon>
        <taxon>Enterovibrio</taxon>
    </lineage>
</organism>
<dbReference type="Proteomes" id="UP000219020">
    <property type="component" value="Unassembled WGS sequence"/>
</dbReference>
<dbReference type="AlphaFoldDB" id="A0A2A5SZ92"/>
<sequence>MFGTKNKRIIPNIPPRSNAGYWEEGNPRNETVKVLKEAKLTEWKMTEVIAKAH</sequence>
<evidence type="ECO:0000256" key="1">
    <source>
        <dbReference type="SAM" id="MobiDB-lite"/>
    </source>
</evidence>
<gene>
    <name evidence="2" type="ORF">BTN49_3221</name>
</gene>
<feature type="region of interest" description="Disordered" evidence="1">
    <location>
        <begin position="1"/>
        <end position="24"/>
    </location>
</feature>
<name>A0A2A5SZ92_9GAMM</name>
<proteinExistence type="predicted"/>
<keyword evidence="3" id="KW-1185">Reference proteome</keyword>
<evidence type="ECO:0000313" key="2">
    <source>
        <dbReference type="EMBL" id="PCS21211.1"/>
    </source>
</evidence>
<dbReference type="EMBL" id="NBYY01000037">
    <property type="protein sequence ID" value="PCS21211.1"/>
    <property type="molecule type" value="Genomic_DNA"/>
</dbReference>